<name>A0A854NF84_CORDP</name>
<protein>
    <submittedName>
        <fullName evidence="4">Molybdenum cofactor biosynthesis protein</fullName>
    </submittedName>
</protein>
<comment type="caution">
    <text evidence="4">The sequence shown here is derived from an EMBL/GenBank/DDBJ whole genome shotgun (WGS) entry which is preliminary data.</text>
</comment>
<dbReference type="Gene3D" id="3.40.980.10">
    <property type="entry name" value="MoaB/Mog-like domain"/>
    <property type="match status" value="1"/>
</dbReference>
<dbReference type="GO" id="GO:0006777">
    <property type="term" value="P:Mo-molybdopterin cofactor biosynthetic process"/>
    <property type="evidence" value="ECO:0007669"/>
    <property type="project" value="UniProtKB-KW"/>
</dbReference>
<dbReference type="SMART" id="SM00852">
    <property type="entry name" value="MoCF_biosynth"/>
    <property type="match status" value="1"/>
</dbReference>
<dbReference type="Proteomes" id="UP000197692">
    <property type="component" value="Unassembled WGS sequence"/>
</dbReference>
<accession>A0A854NF84</accession>
<evidence type="ECO:0000259" key="3">
    <source>
        <dbReference type="SMART" id="SM00852"/>
    </source>
</evidence>
<evidence type="ECO:0000256" key="2">
    <source>
        <dbReference type="ARBA" id="ARBA00023150"/>
    </source>
</evidence>
<evidence type="ECO:0000256" key="1">
    <source>
        <dbReference type="ARBA" id="ARBA00005046"/>
    </source>
</evidence>
<dbReference type="SUPFAM" id="SSF53218">
    <property type="entry name" value="Molybdenum cofactor biosynthesis proteins"/>
    <property type="match status" value="1"/>
</dbReference>
<dbReference type="AlphaFoldDB" id="A0A854NF84"/>
<dbReference type="SMR" id="A0A854NF84"/>
<reference evidence="5" key="1">
    <citation type="submission" date="2016-02" db="EMBL/GenBank/DDBJ databases">
        <title>Genomic analyses of a collection of pathogenic Corynebacterium diphtheriae.</title>
        <authorList>
            <person name="Sangal V."/>
            <person name="Titov L."/>
        </authorList>
    </citation>
    <scope>NUCLEOTIDE SEQUENCE [LARGE SCALE GENOMIC DNA]</scope>
    <source>
        <strain evidence="5">1438</strain>
    </source>
</reference>
<keyword evidence="2" id="KW-0501">Molybdenum cofactor biosynthesis</keyword>
<proteinExistence type="predicted"/>
<dbReference type="InterPro" id="IPR036425">
    <property type="entry name" value="MoaB/Mog-like_dom_sf"/>
</dbReference>
<dbReference type="PANTHER" id="PTHR43764">
    <property type="entry name" value="MOLYBDENUM COFACTOR BIOSYNTHESIS"/>
    <property type="match status" value="1"/>
</dbReference>
<dbReference type="PANTHER" id="PTHR43764:SF1">
    <property type="entry name" value="MOLYBDOPTERIN MOLYBDOTRANSFERASE"/>
    <property type="match status" value="1"/>
</dbReference>
<sequence length="164" mass="17431">MHIKSAIIVVSDRISTGTRENKALPLLQRLMSDELQDYSYELISEVVVPEGYDTVVEAIATALKQGARFIITAGGTGIRAKNQTPEATASFIHTRCEGLEQQILIHGSTHTHLAGLSRGIVGVTGRDDHAALIVNAPSSSGGITDTWAVISPVIPNIFEGLDAS</sequence>
<gene>
    <name evidence="4" type="ORF">AY602_06935</name>
</gene>
<dbReference type="Pfam" id="PF00994">
    <property type="entry name" value="MoCF_biosynth"/>
    <property type="match status" value="1"/>
</dbReference>
<dbReference type="InterPro" id="IPR051920">
    <property type="entry name" value="MPT_Adenylyltrnsfr/MoaC-Rel"/>
</dbReference>
<organism evidence="4 5">
    <name type="scientific">Corynebacterium diphtheriae bv. mitis</name>
    <dbReference type="NCBI Taxonomy" id="1806053"/>
    <lineage>
        <taxon>Bacteria</taxon>
        <taxon>Bacillati</taxon>
        <taxon>Actinomycetota</taxon>
        <taxon>Actinomycetes</taxon>
        <taxon>Mycobacteriales</taxon>
        <taxon>Corynebacteriaceae</taxon>
        <taxon>Corynebacterium</taxon>
    </lineage>
</organism>
<evidence type="ECO:0000313" key="4">
    <source>
        <dbReference type="EMBL" id="OWM34416.1"/>
    </source>
</evidence>
<evidence type="ECO:0000313" key="5">
    <source>
        <dbReference type="Proteomes" id="UP000197692"/>
    </source>
</evidence>
<dbReference type="EMBL" id="LSZF01000026">
    <property type="protein sequence ID" value="OWM34416.1"/>
    <property type="molecule type" value="Genomic_DNA"/>
</dbReference>
<dbReference type="InterPro" id="IPR001453">
    <property type="entry name" value="MoaB/Mog_dom"/>
</dbReference>
<comment type="pathway">
    <text evidence="1">Cofactor biosynthesis; molybdopterin biosynthesis.</text>
</comment>
<dbReference type="RefSeq" id="WP_010934344.1">
    <property type="nucleotide sequence ID" value="NZ_JADQVG010000011.1"/>
</dbReference>
<feature type="domain" description="MoaB/Mog" evidence="3">
    <location>
        <begin position="6"/>
        <end position="157"/>
    </location>
</feature>